<accession>A0ABN8LK07</accession>
<reference evidence="1 2" key="1">
    <citation type="submission" date="2022-05" db="EMBL/GenBank/DDBJ databases">
        <authorList>
            <consortium name="Genoscope - CEA"/>
            <person name="William W."/>
        </authorList>
    </citation>
    <scope>NUCLEOTIDE SEQUENCE [LARGE SCALE GENOMIC DNA]</scope>
</reference>
<evidence type="ECO:0000313" key="1">
    <source>
        <dbReference type="EMBL" id="CAH3017466.1"/>
    </source>
</evidence>
<gene>
    <name evidence="1" type="ORF">PEVE_00037876</name>
</gene>
<proteinExistence type="predicted"/>
<dbReference type="Proteomes" id="UP001159427">
    <property type="component" value="Unassembled WGS sequence"/>
</dbReference>
<organism evidence="1 2">
    <name type="scientific">Porites evermanni</name>
    <dbReference type="NCBI Taxonomy" id="104178"/>
    <lineage>
        <taxon>Eukaryota</taxon>
        <taxon>Metazoa</taxon>
        <taxon>Cnidaria</taxon>
        <taxon>Anthozoa</taxon>
        <taxon>Hexacorallia</taxon>
        <taxon>Scleractinia</taxon>
        <taxon>Fungiina</taxon>
        <taxon>Poritidae</taxon>
        <taxon>Porites</taxon>
    </lineage>
</organism>
<comment type="caution">
    <text evidence="1">The sequence shown here is derived from an EMBL/GenBank/DDBJ whole genome shotgun (WGS) entry which is preliminary data.</text>
</comment>
<evidence type="ECO:0000313" key="2">
    <source>
        <dbReference type="Proteomes" id="UP001159427"/>
    </source>
</evidence>
<protein>
    <submittedName>
        <fullName evidence="1">Uncharacterized protein</fullName>
    </submittedName>
</protein>
<name>A0ABN8LK07_9CNID</name>
<keyword evidence="2" id="KW-1185">Reference proteome</keyword>
<dbReference type="EMBL" id="CALNXI010000063">
    <property type="protein sequence ID" value="CAH3017466.1"/>
    <property type="molecule type" value="Genomic_DNA"/>
</dbReference>
<sequence>MTTKLNFSFDWHTTTAGKGRQHEYPRGNLGSWFDSRLSKSKHITRSAGSSFFYLYNIRRIRNYLSQTPATTYRMLVQD</sequence>